<keyword evidence="4" id="KW-0539">Nucleus</keyword>
<dbReference type="GeneID" id="108627107"/>
<dbReference type="RefSeq" id="XP_017883650.1">
    <property type="nucleotide sequence ID" value="XM_018028161.2"/>
</dbReference>
<proteinExistence type="inferred from homology"/>
<comment type="subcellular location">
    <subcellularLocation>
        <location evidence="1">Nucleus</location>
    </subcellularLocation>
</comment>
<evidence type="ECO:0000256" key="5">
    <source>
        <dbReference type="SAM" id="MobiDB-lite"/>
    </source>
</evidence>
<reference evidence="8 9" key="1">
    <citation type="submission" date="2025-04" db="UniProtKB">
        <authorList>
            <consortium name="RefSeq"/>
        </authorList>
    </citation>
    <scope>IDENTIFICATION</scope>
    <source>
        <tissue evidence="8 9">Whole body</tissue>
    </source>
</reference>
<name>A0AAJ7J331_9HYME</name>
<evidence type="ECO:0000256" key="4">
    <source>
        <dbReference type="ARBA" id="ARBA00023242"/>
    </source>
</evidence>
<dbReference type="InterPro" id="IPR036388">
    <property type="entry name" value="WH-like_DNA-bd_sf"/>
</dbReference>
<dbReference type="PANTHER" id="PTHR13989:SF16">
    <property type="entry name" value="REPLICATION PROTEIN A2"/>
    <property type="match status" value="1"/>
</dbReference>
<accession>A0AAJ7J331</accession>
<dbReference type="CDD" id="cd04478">
    <property type="entry name" value="RPA2_DBD_D"/>
    <property type="match status" value="1"/>
</dbReference>
<sequence length="258" mass="28892">MWSSSAMDTSVNSGGGFLDTSQTEEASSGKVERLQNIVPLMIEDLLTATDVNELKVGNLPIRTFTIVAIIRNIEETATKITYEVEDQTGSITAVKWIEAEKKSSSPLGTVNAYFHIFGLLREQNDKRHILILGMHPLWNLNALVTHLLEVTYVSLRSPEEMFIPKSENSISKDTTGSMNKSTVSMVSEDANLYGMDADQISVYETIRKYNDTESGIKRDTLIAELPKNTKMRLNEILEFLTSEGHIYTTCTDDHFKTT</sequence>
<dbReference type="InterPro" id="IPR012340">
    <property type="entry name" value="NA-bd_OB-fold"/>
</dbReference>
<evidence type="ECO:0000256" key="1">
    <source>
        <dbReference type="ARBA" id="ARBA00004123"/>
    </source>
</evidence>
<dbReference type="GO" id="GO:0005662">
    <property type="term" value="C:DNA replication factor A complex"/>
    <property type="evidence" value="ECO:0007669"/>
    <property type="project" value="TreeGrafter"/>
</dbReference>
<comment type="similarity">
    <text evidence="2">Belongs to the replication factor A protein 2 family.</text>
</comment>
<dbReference type="Proteomes" id="UP000694925">
    <property type="component" value="Unplaced"/>
</dbReference>
<evidence type="ECO:0000256" key="3">
    <source>
        <dbReference type="ARBA" id="ARBA00023125"/>
    </source>
</evidence>
<dbReference type="PANTHER" id="PTHR13989">
    <property type="entry name" value="REPLICATION PROTEIN A-RELATED"/>
    <property type="match status" value="1"/>
</dbReference>
<evidence type="ECO:0000259" key="6">
    <source>
        <dbReference type="Pfam" id="PF08784"/>
    </source>
</evidence>
<evidence type="ECO:0000313" key="9">
    <source>
        <dbReference type="RefSeq" id="XP_017883650.1"/>
    </source>
</evidence>
<dbReference type="KEGG" id="ccal:108627107"/>
<dbReference type="CTD" id="6118"/>
<dbReference type="InterPro" id="IPR036390">
    <property type="entry name" value="WH_DNA-bd_sf"/>
</dbReference>
<keyword evidence="3" id="KW-0238">DNA-binding</keyword>
<dbReference type="RefSeq" id="XP_017883649.1">
    <property type="nucleotide sequence ID" value="XM_018028160.2"/>
</dbReference>
<dbReference type="Gene3D" id="1.10.10.10">
    <property type="entry name" value="Winged helix-like DNA-binding domain superfamily/Winged helix DNA-binding domain"/>
    <property type="match status" value="1"/>
</dbReference>
<dbReference type="GO" id="GO:0000724">
    <property type="term" value="P:double-strand break repair via homologous recombination"/>
    <property type="evidence" value="ECO:0007669"/>
    <property type="project" value="TreeGrafter"/>
</dbReference>
<feature type="domain" description="Replication protein A C-terminal" evidence="6">
    <location>
        <begin position="166"/>
        <end position="250"/>
    </location>
</feature>
<dbReference type="GO" id="GO:0006289">
    <property type="term" value="P:nucleotide-excision repair"/>
    <property type="evidence" value="ECO:0007669"/>
    <property type="project" value="TreeGrafter"/>
</dbReference>
<dbReference type="SUPFAM" id="SSF50249">
    <property type="entry name" value="Nucleic acid-binding proteins"/>
    <property type="match status" value="1"/>
</dbReference>
<dbReference type="GO" id="GO:0006260">
    <property type="term" value="P:DNA replication"/>
    <property type="evidence" value="ECO:0007669"/>
    <property type="project" value="TreeGrafter"/>
</dbReference>
<dbReference type="GO" id="GO:0035861">
    <property type="term" value="C:site of double-strand break"/>
    <property type="evidence" value="ECO:0007669"/>
    <property type="project" value="TreeGrafter"/>
</dbReference>
<evidence type="ECO:0000313" key="7">
    <source>
        <dbReference type="Proteomes" id="UP000694925"/>
    </source>
</evidence>
<dbReference type="InterPro" id="IPR014892">
    <property type="entry name" value="RPA_C"/>
</dbReference>
<dbReference type="GO" id="GO:0003697">
    <property type="term" value="F:single-stranded DNA binding"/>
    <property type="evidence" value="ECO:0007669"/>
    <property type="project" value="TreeGrafter"/>
</dbReference>
<feature type="region of interest" description="Disordered" evidence="5">
    <location>
        <begin position="1"/>
        <end position="30"/>
    </location>
</feature>
<dbReference type="GO" id="GO:0000781">
    <property type="term" value="C:chromosome, telomeric region"/>
    <property type="evidence" value="ECO:0007669"/>
    <property type="project" value="TreeGrafter"/>
</dbReference>
<dbReference type="SUPFAM" id="SSF46785">
    <property type="entry name" value="Winged helix' DNA-binding domain"/>
    <property type="match status" value="1"/>
</dbReference>
<dbReference type="Gene3D" id="2.40.50.140">
    <property type="entry name" value="Nucleic acid-binding proteins"/>
    <property type="match status" value="1"/>
</dbReference>
<feature type="compositionally biased region" description="Polar residues" evidence="5">
    <location>
        <begin position="1"/>
        <end position="12"/>
    </location>
</feature>
<dbReference type="InterPro" id="IPR040260">
    <property type="entry name" value="RFA2-like"/>
</dbReference>
<keyword evidence="7" id="KW-1185">Reference proteome</keyword>
<gene>
    <name evidence="8 9" type="primary">LOC108627107</name>
</gene>
<protein>
    <submittedName>
        <fullName evidence="8 9">Replication protein A 32 kDa subunit</fullName>
    </submittedName>
</protein>
<evidence type="ECO:0000256" key="2">
    <source>
        <dbReference type="ARBA" id="ARBA00007815"/>
    </source>
</evidence>
<organism evidence="7 8">
    <name type="scientific">Ceratina calcarata</name>
    <dbReference type="NCBI Taxonomy" id="156304"/>
    <lineage>
        <taxon>Eukaryota</taxon>
        <taxon>Metazoa</taxon>
        <taxon>Ecdysozoa</taxon>
        <taxon>Arthropoda</taxon>
        <taxon>Hexapoda</taxon>
        <taxon>Insecta</taxon>
        <taxon>Pterygota</taxon>
        <taxon>Neoptera</taxon>
        <taxon>Endopterygota</taxon>
        <taxon>Hymenoptera</taxon>
        <taxon>Apocrita</taxon>
        <taxon>Aculeata</taxon>
        <taxon>Apoidea</taxon>
        <taxon>Anthophila</taxon>
        <taxon>Apidae</taxon>
        <taxon>Ceratina</taxon>
        <taxon>Zadontomerus</taxon>
    </lineage>
</organism>
<dbReference type="AlphaFoldDB" id="A0AAJ7J331"/>
<dbReference type="Pfam" id="PF08784">
    <property type="entry name" value="RPA_C"/>
    <property type="match status" value="1"/>
</dbReference>
<evidence type="ECO:0000313" key="8">
    <source>
        <dbReference type="RefSeq" id="XP_017883649.1"/>
    </source>
</evidence>